<accession>A0A1B1ALW4</accession>
<dbReference type="SMART" id="SM00116">
    <property type="entry name" value="CBS"/>
    <property type="match status" value="2"/>
</dbReference>
<dbReference type="RefSeq" id="WP_066773710.1">
    <property type="nucleotide sequence ID" value="NZ_CP013244.1"/>
</dbReference>
<organism evidence="4 5">
    <name type="scientific">Candidatus Viadribacter manganicus</name>
    <dbReference type="NCBI Taxonomy" id="1759059"/>
    <lineage>
        <taxon>Bacteria</taxon>
        <taxon>Pseudomonadati</taxon>
        <taxon>Pseudomonadota</taxon>
        <taxon>Alphaproteobacteria</taxon>
        <taxon>Hyphomonadales</taxon>
        <taxon>Hyphomonadaceae</taxon>
        <taxon>Candidatus Viadribacter</taxon>
    </lineage>
</organism>
<protein>
    <submittedName>
        <fullName evidence="4">Inosine-5-monophosphate dehydrogenase</fullName>
    </submittedName>
</protein>
<dbReference type="OrthoDB" id="9807125at2"/>
<feature type="domain" description="CBS" evidence="3">
    <location>
        <begin position="6"/>
        <end position="68"/>
    </location>
</feature>
<evidence type="ECO:0000259" key="3">
    <source>
        <dbReference type="PROSITE" id="PS51371"/>
    </source>
</evidence>
<dbReference type="Gene3D" id="3.10.580.10">
    <property type="entry name" value="CBS-domain"/>
    <property type="match status" value="1"/>
</dbReference>
<gene>
    <name evidence="4" type="ORF">ATE48_17135</name>
</gene>
<dbReference type="Proteomes" id="UP000092498">
    <property type="component" value="Chromosome"/>
</dbReference>
<evidence type="ECO:0000256" key="1">
    <source>
        <dbReference type="ARBA" id="ARBA00023122"/>
    </source>
</evidence>
<reference evidence="4 5" key="1">
    <citation type="submission" date="2015-11" db="EMBL/GenBank/DDBJ databases">
        <title>Whole-Genome Sequence of Candidatus Oderbacter manganicum from the National Park Lower Oder Valley, Germany.</title>
        <authorList>
            <person name="Braun B."/>
            <person name="Liere K."/>
            <person name="Szewzyk U."/>
        </authorList>
    </citation>
    <scope>NUCLEOTIDE SEQUENCE [LARGE SCALE GENOMIC DNA]</scope>
    <source>
        <strain evidence="4 5">OTSz_A_272</strain>
    </source>
</reference>
<dbReference type="KEGG" id="cbot:ATE48_17135"/>
<dbReference type="InterPro" id="IPR044725">
    <property type="entry name" value="CBSX3_CBS_dom"/>
</dbReference>
<dbReference type="CDD" id="cd04623">
    <property type="entry name" value="CBS_pair_bac_euk"/>
    <property type="match status" value="1"/>
</dbReference>
<dbReference type="AlphaFoldDB" id="A0A1B1ALW4"/>
<dbReference type="Pfam" id="PF00571">
    <property type="entry name" value="CBS"/>
    <property type="match status" value="2"/>
</dbReference>
<evidence type="ECO:0000256" key="2">
    <source>
        <dbReference type="PROSITE-ProRule" id="PRU00703"/>
    </source>
</evidence>
<dbReference type="PROSITE" id="PS51371">
    <property type="entry name" value="CBS"/>
    <property type="match status" value="2"/>
</dbReference>
<sequence length="144" mass="15477">MLIAQIIRDKGAIVHTLAANATLEDAARELNGKRVGALVVIDAEGAIIGVFSERDLVREIARRGAKALESDVASAMSRDVITAQPEETIDDCLARMTDRRVRHLPVLAENVRLIGIVSIGDLVKHRIALAEAESAAMQAYIAAQ</sequence>
<feature type="domain" description="CBS" evidence="3">
    <location>
        <begin position="76"/>
        <end position="134"/>
    </location>
</feature>
<evidence type="ECO:0000313" key="5">
    <source>
        <dbReference type="Proteomes" id="UP000092498"/>
    </source>
</evidence>
<dbReference type="InParanoid" id="A0A1B1ALW4"/>
<dbReference type="STRING" id="1759059.ATE48_17135"/>
<dbReference type="InterPro" id="IPR000644">
    <property type="entry name" value="CBS_dom"/>
</dbReference>
<keyword evidence="5" id="KW-1185">Reference proteome</keyword>
<dbReference type="InterPro" id="IPR051257">
    <property type="entry name" value="Diverse_CBS-Domain"/>
</dbReference>
<proteinExistence type="predicted"/>
<dbReference type="EMBL" id="CP013244">
    <property type="protein sequence ID" value="ANP47510.1"/>
    <property type="molecule type" value="Genomic_DNA"/>
</dbReference>
<dbReference type="SUPFAM" id="SSF54631">
    <property type="entry name" value="CBS-domain pair"/>
    <property type="match status" value="1"/>
</dbReference>
<dbReference type="PANTHER" id="PTHR43080">
    <property type="entry name" value="CBS DOMAIN-CONTAINING PROTEIN CBSX3, MITOCHONDRIAL"/>
    <property type="match status" value="1"/>
</dbReference>
<name>A0A1B1ALW4_9PROT</name>
<dbReference type="InterPro" id="IPR046342">
    <property type="entry name" value="CBS_dom_sf"/>
</dbReference>
<evidence type="ECO:0000313" key="4">
    <source>
        <dbReference type="EMBL" id="ANP47510.1"/>
    </source>
</evidence>
<keyword evidence="1 2" id="KW-0129">CBS domain</keyword>
<dbReference type="PANTHER" id="PTHR43080:SF2">
    <property type="entry name" value="CBS DOMAIN-CONTAINING PROTEIN"/>
    <property type="match status" value="1"/>
</dbReference>